<dbReference type="InterPro" id="IPR006121">
    <property type="entry name" value="HMA_dom"/>
</dbReference>
<protein>
    <recommendedName>
        <fullName evidence="1">HMA domain-containing protein</fullName>
    </recommendedName>
</protein>
<gene>
    <name evidence="2" type="ORF">AB406_1012</name>
</gene>
<reference evidence="2 3" key="1">
    <citation type="submission" date="2015-06" db="EMBL/GenBank/DDBJ databases">
        <title>R. anatipestifer strain HXb2 is the most virulent strain so far, and the genome sequence would help us uncover the pathogenesis.</title>
        <authorList>
            <person name="Hu Q."/>
            <person name="Qi J."/>
            <person name="Bo H."/>
            <person name="Liu G."/>
            <person name="Tao M."/>
            <person name="Ding Y."/>
            <person name="Xue Y."/>
        </authorList>
    </citation>
    <scope>NUCLEOTIDE SEQUENCE [LARGE SCALE GENOMIC DNA]</scope>
    <source>
        <strain evidence="2 3">HXb2</strain>
    </source>
</reference>
<name>A0A1S7DS56_RIEAN</name>
<proteinExistence type="predicted"/>
<evidence type="ECO:0000313" key="2">
    <source>
        <dbReference type="EMBL" id="AQY21962.1"/>
    </source>
</evidence>
<dbReference type="EMBL" id="CP011859">
    <property type="protein sequence ID" value="AQY21962.1"/>
    <property type="molecule type" value="Genomic_DNA"/>
</dbReference>
<dbReference type="SUPFAM" id="SSF55008">
    <property type="entry name" value="HMA, heavy metal-associated domain"/>
    <property type="match status" value="1"/>
</dbReference>
<dbReference type="CDD" id="cd00371">
    <property type="entry name" value="HMA"/>
    <property type="match status" value="1"/>
</dbReference>
<dbReference type="Gene3D" id="3.30.70.100">
    <property type="match status" value="1"/>
</dbReference>
<dbReference type="InterPro" id="IPR036163">
    <property type="entry name" value="HMA_dom_sf"/>
</dbReference>
<dbReference type="Proteomes" id="UP000189883">
    <property type="component" value="Chromosome"/>
</dbReference>
<organism evidence="2 3">
    <name type="scientific">Riemerella anatipestifer</name>
    <name type="common">Moraxella anatipestifer</name>
    <dbReference type="NCBI Taxonomy" id="34085"/>
    <lineage>
        <taxon>Bacteria</taxon>
        <taxon>Pseudomonadati</taxon>
        <taxon>Bacteroidota</taxon>
        <taxon>Flavobacteriia</taxon>
        <taxon>Flavobacteriales</taxon>
        <taxon>Weeksellaceae</taxon>
        <taxon>Riemerella</taxon>
    </lineage>
</organism>
<dbReference type="Pfam" id="PF00403">
    <property type="entry name" value="HMA"/>
    <property type="match status" value="1"/>
</dbReference>
<evidence type="ECO:0000313" key="3">
    <source>
        <dbReference type="Proteomes" id="UP000189883"/>
    </source>
</evidence>
<feature type="domain" description="HMA" evidence="1">
    <location>
        <begin position="1"/>
        <end position="49"/>
    </location>
</feature>
<accession>A0A1S7DS56</accession>
<dbReference type="GO" id="GO:0046872">
    <property type="term" value="F:metal ion binding"/>
    <property type="evidence" value="ECO:0007669"/>
    <property type="project" value="InterPro"/>
</dbReference>
<evidence type="ECO:0000259" key="1">
    <source>
        <dbReference type="PROSITE" id="PS50846"/>
    </source>
</evidence>
<sequence length="74" mass="8062">MNSIKKAILKMENVETITVDKDTETVTVTGAIDRAFLVDKLSSLGYPEKGNNTILKKAKSFVSCAIGRMSDPVE</sequence>
<dbReference type="AlphaFoldDB" id="A0A1S7DS56"/>
<dbReference type="PROSITE" id="PS50846">
    <property type="entry name" value="HMA_2"/>
    <property type="match status" value="1"/>
</dbReference>